<keyword evidence="4" id="KW-1185">Reference proteome</keyword>
<feature type="region of interest" description="Disordered" evidence="1">
    <location>
        <begin position="85"/>
        <end position="131"/>
    </location>
</feature>
<dbReference type="STRING" id="1133849.O3I_001290"/>
<gene>
    <name evidence="3" type="ORF">O3I_001290</name>
</gene>
<sequence>MSELDVDPELFYEVAGAYSRASRSASAALLKLDRELRAAVKMSGSDSGSRSWGGTYFKSAVEALVTAGMATRALAQMAALVRQSGVNHDQSEQADSYNTPGGTLPDADPGSQTAEARPPKNPAGGTRAEPSLWKDVMGAVEWIDGDADLMENAANSWIAAASSYQALDDAITPKMKSLLGSTSEEIPTIGETHTTVFEGVSLLADAMRQQGGATSGYAGLLRLAQQDIEWELRVEKLVQAVNDLNAATIGKPIEKAIKVVAELEIAYSRRQIENVLTGLNSARDMTATILTGVSTTVVNSVNTKFKPVLDKQLKRPPEPTSAERRRKNKLEGAKAEARAGIDPTKPKTSIPSASGTASRRIPDDLDTTNKRLTEVKNVERQEYTDQIKDFVSYCETNGYEFVLVTDKNTKLASEIQDLINQGKIKHVPMDFKS</sequence>
<dbReference type="EMBL" id="CP003876">
    <property type="protein sequence ID" value="AFT98220.1"/>
    <property type="molecule type" value="Genomic_DNA"/>
</dbReference>
<feature type="compositionally biased region" description="Polar residues" evidence="1">
    <location>
        <begin position="85"/>
        <end position="101"/>
    </location>
</feature>
<evidence type="ECO:0000259" key="2">
    <source>
        <dbReference type="Pfam" id="PF15649"/>
    </source>
</evidence>
<evidence type="ECO:0000313" key="3">
    <source>
        <dbReference type="EMBL" id="AFT98220.1"/>
    </source>
</evidence>
<accession>K0ER61</accession>
<dbReference type="KEGG" id="nbr:O3I_001290"/>
<organism evidence="3 4">
    <name type="scientific">Nocardia brasiliensis (strain ATCC 700358 / HUJEG-1)</name>
    <dbReference type="NCBI Taxonomy" id="1133849"/>
    <lineage>
        <taxon>Bacteria</taxon>
        <taxon>Bacillati</taxon>
        <taxon>Actinomycetota</taxon>
        <taxon>Actinomycetes</taxon>
        <taxon>Mycobacteriales</taxon>
        <taxon>Nocardiaceae</taxon>
        <taxon>Nocardia</taxon>
    </lineage>
</organism>
<feature type="region of interest" description="Disordered" evidence="1">
    <location>
        <begin position="308"/>
        <end position="364"/>
    </location>
</feature>
<proteinExistence type="predicted"/>
<evidence type="ECO:0000256" key="1">
    <source>
        <dbReference type="SAM" id="MobiDB-lite"/>
    </source>
</evidence>
<name>K0ER61_NOCB7</name>
<dbReference type="HOGENOM" id="CLU_626737_0_0_11"/>
<evidence type="ECO:0000313" key="4">
    <source>
        <dbReference type="Proteomes" id="UP000006304"/>
    </source>
</evidence>
<dbReference type="AlphaFoldDB" id="K0ER61"/>
<feature type="domain" description="Tox-REase-7" evidence="2">
    <location>
        <begin position="332"/>
        <end position="414"/>
    </location>
</feature>
<dbReference type="eggNOG" id="COG1372">
    <property type="taxonomic scope" value="Bacteria"/>
</dbReference>
<reference evidence="3 4" key="1">
    <citation type="journal article" date="2012" name="J. Bacteriol.">
        <title>Complete genome sequence of Nocardia brasiliensis HUJEG-1.</title>
        <authorList>
            <person name="Vera-Cabrera L."/>
            <person name="Ortiz-Lopez R."/>
            <person name="Elizondo-Gonzalez R."/>
            <person name="Perez-Maya A.A."/>
            <person name="Ocampo-Candiani J."/>
        </authorList>
    </citation>
    <scope>NUCLEOTIDE SEQUENCE [LARGE SCALE GENOMIC DNA]</scope>
    <source>
        <strain evidence="4">ATCC 700358</strain>
    </source>
</reference>
<feature type="compositionally biased region" description="Basic and acidic residues" evidence="1">
    <location>
        <begin position="308"/>
        <end position="339"/>
    </location>
</feature>
<feature type="compositionally biased region" description="Polar residues" evidence="1">
    <location>
        <begin position="346"/>
        <end position="357"/>
    </location>
</feature>
<dbReference type="InterPro" id="IPR028903">
    <property type="entry name" value="Tox-REase-7_dom"/>
</dbReference>
<dbReference type="Pfam" id="PF15649">
    <property type="entry name" value="Tox-REase-7"/>
    <property type="match status" value="1"/>
</dbReference>
<dbReference type="Proteomes" id="UP000006304">
    <property type="component" value="Chromosome"/>
</dbReference>
<protein>
    <recommendedName>
        <fullName evidence="2">Tox-REase-7 domain-containing protein</fullName>
    </recommendedName>
</protein>